<reference evidence="4" key="2">
    <citation type="journal article" date="2020" name="Nat. Commun.">
        <title>Large-scale genome sequencing of mycorrhizal fungi provides insights into the early evolution of symbiotic traits.</title>
        <authorList>
            <person name="Miyauchi S."/>
            <person name="Kiss E."/>
            <person name="Kuo A."/>
            <person name="Drula E."/>
            <person name="Kohler A."/>
            <person name="Sanchez-Garcia M."/>
            <person name="Morin E."/>
            <person name="Andreopoulos B."/>
            <person name="Barry K.W."/>
            <person name="Bonito G."/>
            <person name="Buee M."/>
            <person name="Carver A."/>
            <person name="Chen C."/>
            <person name="Cichocki N."/>
            <person name="Clum A."/>
            <person name="Culley D."/>
            <person name="Crous P.W."/>
            <person name="Fauchery L."/>
            <person name="Girlanda M."/>
            <person name="Hayes R.D."/>
            <person name="Keri Z."/>
            <person name="LaButti K."/>
            <person name="Lipzen A."/>
            <person name="Lombard V."/>
            <person name="Magnuson J."/>
            <person name="Maillard F."/>
            <person name="Murat C."/>
            <person name="Nolan M."/>
            <person name="Ohm R.A."/>
            <person name="Pangilinan J."/>
            <person name="Pereira M.F."/>
            <person name="Perotto S."/>
            <person name="Peter M."/>
            <person name="Pfister S."/>
            <person name="Riley R."/>
            <person name="Sitrit Y."/>
            <person name="Stielow J.B."/>
            <person name="Szollosi G."/>
            <person name="Zifcakova L."/>
            <person name="Stursova M."/>
            <person name="Spatafora J.W."/>
            <person name="Tedersoo L."/>
            <person name="Vaario L.M."/>
            <person name="Yamada A."/>
            <person name="Yan M."/>
            <person name="Wang P."/>
            <person name="Xu J."/>
            <person name="Bruns T."/>
            <person name="Baldrian P."/>
            <person name="Vilgalys R."/>
            <person name="Dunand C."/>
            <person name="Henrissat B."/>
            <person name="Grigoriev I.V."/>
            <person name="Hibbett D."/>
            <person name="Nagy L.G."/>
            <person name="Martin F.M."/>
        </authorList>
    </citation>
    <scope>NUCLEOTIDE SEQUENCE</scope>
    <source>
        <strain evidence="4">Prilba</strain>
    </source>
</reference>
<evidence type="ECO:0000256" key="2">
    <source>
        <dbReference type="SAM" id="SignalP"/>
    </source>
</evidence>
<proteinExistence type="inferred from homology"/>
<feature type="chain" id="PRO_5040197705" evidence="2">
    <location>
        <begin position="20"/>
        <end position="505"/>
    </location>
</feature>
<dbReference type="InterPro" id="IPR033121">
    <property type="entry name" value="PEPTIDASE_A1"/>
</dbReference>
<reference evidence="4" key="1">
    <citation type="submission" date="2019-10" db="EMBL/GenBank/DDBJ databases">
        <authorList>
            <consortium name="DOE Joint Genome Institute"/>
            <person name="Kuo A."/>
            <person name="Miyauchi S."/>
            <person name="Kiss E."/>
            <person name="Drula E."/>
            <person name="Kohler A."/>
            <person name="Sanchez-Garcia M."/>
            <person name="Andreopoulos B."/>
            <person name="Barry K.W."/>
            <person name="Bonito G."/>
            <person name="Buee M."/>
            <person name="Carver A."/>
            <person name="Chen C."/>
            <person name="Cichocki N."/>
            <person name="Clum A."/>
            <person name="Culley D."/>
            <person name="Crous P.W."/>
            <person name="Fauchery L."/>
            <person name="Girlanda M."/>
            <person name="Hayes R."/>
            <person name="Keri Z."/>
            <person name="LaButti K."/>
            <person name="Lipzen A."/>
            <person name="Lombard V."/>
            <person name="Magnuson J."/>
            <person name="Maillard F."/>
            <person name="Morin E."/>
            <person name="Murat C."/>
            <person name="Nolan M."/>
            <person name="Ohm R."/>
            <person name="Pangilinan J."/>
            <person name="Pereira M."/>
            <person name="Perotto S."/>
            <person name="Peter M."/>
            <person name="Riley R."/>
            <person name="Sitrit Y."/>
            <person name="Stielow B."/>
            <person name="Szollosi G."/>
            <person name="Zifcakova L."/>
            <person name="Stursova M."/>
            <person name="Spatafora J.W."/>
            <person name="Tedersoo L."/>
            <person name="Vaario L.-M."/>
            <person name="Yamada A."/>
            <person name="Yan M."/>
            <person name="Wang P."/>
            <person name="Xu J."/>
            <person name="Bruns T."/>
            <person name="Baldrian P."/>
            <person name="Vilgalys R."/>
            <person name="Henrissat B."/>
            <person name="Grigoriev I.V."/>
            <person name="Hibbett D."/>
            <person name="Nagy L.G."/>
            <person name="Martin F.M."/>
        </authorList>
    </citation>
    <scope>NUCLEOTIDE SEQUENCE</scope>
    <source>
        <strain evidence="4">Prilba</strain>
    </source>
</reference>
<evidence type="ECO:0000256" key="1">
    <source>
        <dbReference type="ARBA" id="ARBA00007447"/>
    </source>
</evidence>
<dbReference type="CDD" id="cd05471">
    <property type="entry name" value="pepsin_like"/>
    <property type="match status" value="1"/>
</dbReference>
<keyword evidence="2" id="KW-0732">Signal</keyword>
<feature type="domain" description="Peptidase A1" evidence="3">
    <location>
        <begin position="67"/>
        <end position="471"/>
    </location>
</feature>
<evidence type="ECO:0000259" key="3">
    <source>
        <dbReference type="PROSITE" id="PS51767"/>
    </source>
</evidence>
<protein>
    <submittedName>
        <fullName evidence="4">Acid protease</fullName>
    </submittedName>
</protein>
<sequence>MLLPHFHLTLLVNLHWSLATPLSLPAIIRRAPGFHLPLSRREINTGTPRRLPKQSAIGLGDYFDVTYNVLVQVGETLAPLVLDTGSSDLWVLSGPCSTACFSSTVPLYPLTSFQPSGLDVRLEYGDSLTGTFAQGLVGMDVVGLAGLRLQDQYLAAISETNTKVMQTGSAGIFGLGFPANSIIWNKLLASRVSREASHEIRNSLSFQTRVVTGLSGIHGHNIPTMLSDLDRSLFPSMDDVLASFASNGPLLPRLILTGALALPIVAISLQRDTVDLGGNQGMLSIGELPAGIATEDLTWVPLRGYTTAEGGLPAPEESPNEIYPITWEVAIDDVYFDGRRLSRSSLAAPNISLTALLDTGNALIRGPKDVLDVITAQLGGDTYDCAEAHTLTFQIGGRFYPVDPRDFGSQTSGFEDNTSQCTPNIAPTDPPSSGFLYSWSIGDPFLKSVLVAFYYGNLTHPSQDQPRVGLLSTVPPDAAQRLQAAVQLSNATLGGNLPCASPAVR</sequence>
<accession>A0A9P5N0K9</accession>
<dbReference type="InterPro" id="IPR021109">
    <property type="entry name" value="Peptidase_aspartic_dom_sf"/>
</dbReference>
<dbReference type="InterPro" id="IPR034164">
    <property type="entry name" value="Pepsin-like_dom"/>
</dbReference>
<name>A0A9P5N0K9_9AGAM</name>
<dbReference type="PRINTS" id="PR00792">
    <property type="entry name" value="PEPSIN"/>
</dbReference>
<evidence type="ECO:0000313" key="4">
    <source>
        <dbReference type="EMBL" id="KAF8483385.1"/>
    </source>
</evidence>
<dbReference type="Gene3D" id="2.40.70.10">
    <property type="entry name" value="Acid Proteases"/>
    <property type="match status" value="2"/>
</dbReference>
<dbReference type="Pfam" id="PF00026">
    <property type="entry name" value="Asp"/>
    <property type="match status" value="2"/>
</dbReference>
<keyword evidence="4" id="KW-0645">Protease</keyword>
<dbReference type="AlphaFoldDB" id="A0A9P5N0K9"/>
<dbReference type="Proteomes" id="UP000759537">
    <property type="component" value="Unassembled WGS sequence"/>
</dbReference>
<dbReference type="SUPFAM" id="SSF50630">
    <property type="entry name" value="Acid proteases"/>
    <property type="match status" value="1"/>
</dbReference>
<dbReference type="GO" id="GO:0006508">
    <property type="term" value="P:proteolysis"/>
    <property type="evidence" value="ECO:0007669"/>
    <property type="project" value="UniProtKB-KW"/>
</dbReference>
<keyword evidence="5" id="KW-1185">Reference proteome</keyword>
<dbReference type="OrthoDB" id="3089at2759"/>
<dbReference type="PANTHER" id="PTHR47966">
    <property type="entry name" value="BETA-SITE APP-CLEAVING ENZYME, ISOFORM A-RELATED"/>
    <property type="match status" value="1"/>
</dbReference>
<keyword evidence="4" id="KW-0378">Hydrolase</keyword>
<feature type="signal peptide" evidence="2">
    <location>
        <begin position="1"/>
        <end position="19"/>
    </location>
</feature>
<comment type="similarity">
    <text evidence="1">Belongs to the peptidase A1 family.</text>
</comment>
<gene>
    <name evidence="4" type="ORF">DFH94DRAFT_792256</name>
</gene>
<dbReference type="InterPro" id="IPR001461">
    <property type="entry name" value="Aspartic_peptidase_A1"/>
</dbReference>
<dbReference type="EMBL" id="WHVB01000004">
    <property type="protein sequence ID" value="KAF8483385.1"/>
    <property type="molecule type" value="Genomic_DNA"/>
</dbReference>
<evidence type="ECO:0000313" key="5">
    <source>
        <dbReference type="Proteomes" id="UP000759537"/>
    </source>
</evidence>
<dbReference type="GO" id="GO:0004190">
    <property type="term" value="F:aspartic-type endopeptidase activity"/>
    <property type="evidence" value="ECO:0007669"/>
    <property type="project" value="InterPro"/>
</dbReference>
<organism evidence="4 5">
    <name type="scientific">Russula ochroleuca</name>
    <dbReference type="NCBI Taxonomy" id="152965"/>
    <lineage>
        <taxon>Eukaryota</taxon>
        <taxon>Fungi</taxon>
        <taxon>Dikarya</taxon>
        <taxon>Basidiomycota</taxon>
        <taxon>Agaricomycotina</taxon>
        <taxon>Agaricomycetes</taxon>
        <taxon>Russulales</taxon>
        <taxon>Russulaceae</taxon>
        <taxon>Russula</taxon>
    </lineage>
</organism>
<dbReference type="PROSITE" id="PS51767">
    <property type="entry name" value="PEPTIDASE_A1"/>
    <property type="match status" value="1"/>
</dbReference>
<comment type="caution">
    <text evidence="4">The sequence shown here is derived from an EMBL/GenBank/DDBJ whole genome shotgun (WGS) entry which is preliminary data.</text>
</comment>